<evidence type="ECO:0000313" key="11">
    <source>
        <dbReference type="EMBL" id="ACL96641.1"/>
    </source>
</evidence>
<dbReference type="SUPFAM" id="SSF81301">
    <property type="entry name" value="Nucleotidyltransferase"/>
    <property type="match status" value="1"/>
</dbReference>
<dbReference type="EC" id="2.7.7.-" evidence="11"/>
<dbReference type="InterPro" id="IPR052038">
    <property type="entry name" value="Type-VII_TA_antitoxin"/>
</dbReference>
<name>A0A0H3CCG7_CAUVN</name>
<evidence type="ECO:0000256" key="1">
    <source>
        <dbReference type="ARBA" id="ARBA00001946"/>
    </source>
</evidence>
<evidence type="ECO:0000256" key="5">
    <source>
        <dbReference type="ARBA" id="ARBA00022723"/>
    </source>
</evidence>
<sequence>MTLDEALTKLRAAKPLLDRYGVARVGVFGSTARGEAGPDSDVDVLVEFAPEKHPGLDFFRLQDDLANVLASEIDLVTPDGLHRLVRDRVLREVAYA</sequence>
<protein>
    <submittedName>
        <fullName evidence="11">Nucleotidyltransferase</fullName>
        <ecNumber evidence="11">2.7.7.-</ecNumber>
    </submittedName>
</protein>
<gene>
    <name evidence="11" type="ordered locus">CCNA_03176</name>
</gene>
<evidence type="ECO:0000256" key="8">
    <source>
        <dbReference type="ARBA" id="ARBA00022842"/>
    </source>
</evidence>
<dbReference type="AlphaFoldDB" id="A0A0H3CCG7"/>
<dbReference type="RefSeq" id="YP_002518549.1">
    <property type="nucleotide sequence ID" value="NC_011916.1"/>
</dbReference>
<evidence type="ECO:0000256" key="9">
    <source>
        <dbReference type="ARBA" id="ARBA00038276"/>
    </source>
</evidence>
<dbReference type="GO" id="GO:0046872">
    <property type="term" value="F:metal ion binding"/>
    <property type="evidence" value="ECO:0007669"/>
    <property type="project" value="UniProtKB-KW"/>
</dbReference>
<evidence type="ECO:0000256" key="3">
    <source>
        <dbReference type="ARBA" id="ARBA00022679"/>
    </source>
</evidence>
<evidence type="ECO:0000313" key="12">
    <source>
        <dbReference type="Proteomes" id="UP000001364"/>
    </source>
</evidence>
<evidence type="ECO:0000256" key="2">
    <source>
        <dbReference type="ARBA" id="ARBA00022649"/>
    </source>
</evidence>
<comment type="similarity">
    <text evidence="9">Belongs to the MntA antitoxin family.</text>
</comment>
<evidence type="ECO:0000259" key="10">
    <source>
        <dbReference type="Pfam" id="PF01909"/>
    </source>
</evidence>
<dbReference type="Gene3D" id="3.30.460.10">
    <property type="entry name" value="Beta Polymerase, domain 2"/>
    <property type="match status" value="1"/>
</dbReference>
<keyword evidence="12" id="KW-1185">Reference proteome</keyword>
<dbReference type="InterPro" id="IPR002934">
    <property type="entry name" value="Polymerase_NTP_transf_dom"/>
</dbReference>
<dbReference type="Proteomes" id="UP000001364">
    <property type="component" value="Chromosome"/>
</dbReference>
<accession>A0A0H3CCG7</accession>
<dbReference type="CDD" id="cd05403">
    <property type="entry name" value="NT_KNTase_like"/>
    <property type="match status" value="1"/>
</dbReference>
<keyword evidence="7" id="KW-0067">ATP-binding</keyword>
<dbReference type="PANTHER" id="PTHR33571">
    <property type="entry name" value="SSL8005 PROTEIN"/>
    <property type="match status" value="1"/>
</dbReference>
<keyword evidence="4 11" id="KW-0548">Nucleotidyltransferase</keyword>
<dbReference type="PANTHER" id="PTHR33571:SF12">
    <property type="entry name" value="BSL3053 PROTEIN"/>
    <property type="match status" value="1"/>
</dbReference>
<keyword evidence="8" id="KW-0460">Magnesium</keyword>
<dbReference type="PATRIC" id="fig|565050.3.peg.3102"/>
<evidence type="ECO:0000256" key="4">
    <source>
        <dbReference type="ARBA" id="ARBA00022695"/>
    </source>
</evidence>
<keyword evidence="3 11" id="KW-0808">Transferase</keyword>
<dbReference type="KEGG" id="ccs:CCNA_03176"/>
<dbReference type="GO" id="GO:0016779">
    <property type="term" value="F:nucleotidyltransferase activity"/>
    <property type="evidence" value="ECO:0007669"/>
    <property type="project" value="UniProtKB-KW"/>
</dbReference>
<dbReference type="PhylomeDB" id="A0A0H3CCG7"/>
<keyword evidence="5" id="KW-0479">Metal-binding</keyword>
<dbReference type="GeneID" id="7331014"/>
<dbReference type="Pfam" id="PF01909">
    <property type="entry name" value="NTP_transf_2"/>
    <property type="match status" value="1"/>
</dbReference>
<dbReference type="InterPro" id="IPR043519">
    <property type="entry name" value="NT_sf"/>
</dbReference>
<dbReference type="EMBL" id="CP001340">
    <property type="protein sequence ID" value="ACL96641.1"/>
    <property type="molecule type" value="Genomic_DNA"/>
</dbReference>
<evidence type="ECO:0000256" key="6">
    <source>
        <dbReference type="ARBA" id="ARBA00022741"/>
    </source>
</evidence>
<keyword evidence="6" id="KW-0547">Nucleotide-binding</keyword>
<feature type="domain" description="Polymerase nucleotidyl transferase" evidence="10">
    <location>
        <begin position="14"/>
        <end position="90"/>
    </location>
</feature>
<dbReference type="SMR" id="A0A0H3CCG7"/>
<organism evidence="11 12">
    <name type="scientific">Caulobacter vibrioides (strain NA1000 / CB15N)</name>
    <name type="common">Caulobacter crescentus</name>
    <dbReference type="NCBI Taxonomy" id="565050"/>
    <lineage>
        <taxon>Bacteria</taxon>
        <taxon>Pseudomonadati</taxon>
        <taxon>Pseudomonadota</taxon>
        <taxon>Alphaproteobacteria</taxon>
        <taxon>Caulobacterales</taxon>
        <taxon>Caulobacteraceae</taxon>
        <taxon>Caulobacter</taxon>
    </lineage>
</organism>
<evidence type="ECO:0000256" key="7">
    <source>
        <dbReference type="ARBA" id="ARBA00022840"/>
    </source>
</evidence>
<dbReference type="OrthoDB" id="559450at2"/>
<dbReference type="HOGENOM" id="CLU_130257_4_1_5"/>
<dbReference type="RefSeq" id="WP_010920916.1">
    <property type="nucleotide sequence ID" value="NC_011916.1"/>
</dbReference>
<proteinExistence type="inferred from homology"/>
<comment type="cofactor">
    <cofactor evidence="1">
        <name>Mg(2+)</name>
        <dbReference type="ChEBI" id="CHEBI:18420"/>
    </cofactor>
</comment>
<keyword evidence="2" id="KW-1277">Toxin-antitoxin system</keyword>
<dbReference type="GO" id="GO:0005524">
    <property type="term" value="F:ATP binding"/>
    <property type="evidence" value="ECO:0007669"/>
    <property type="project" value="UniProtKB-KW"/>
</dbReference>
<reference evidence="11 12" key="1">
    <citation type="journal article" date="2010" name="J. Bacteriol.">
        <title>The genetic basis of laboratory adaptation in Caulobacter crescentus.</title>
        <authorList>
            <person name="Marks M.E."/>
            <person name="Castro-Rojas C.M."/>
            <person name="Teiling C."/>
            <person name="Du L."/>
            <person name="Kapatral V."/>
            <person name="Walunas T.L."/>
            <person name="Crosson S."/>
        </authorList>
    </citation>
    <scope>NUCLEOTIDE SEQUENCE [LARGE SCALE GENOMIC DNA]</scope>
    <source>
        <strain evidence="12">NA1000 / CB15N</strain>
    </source>
</reference>